<dbReference type="Pfam" id="PF07162">
    <property type="entry name" value="B9-C2"/>
    <property type="match status" value="1"/>
</dbReference>
<protein>
    <recommendedName>
        <fullName evidence="7">B9 domain-containing protein 2</fullName>
    </recommendedName>
</protein>
<accession>A0A915ERN0</accession>
<dbReference type="GO" id="GO:0060271">
    <property type="term" value="P:cilium assembly"/>
    <property type="evidence" value="ECO:0007669"/>
    <property type="project" value="TreeGrafter"/>
</dbReference>
<feature type="compositionally biased region" description="Polar residues" evidence="8">
    <location>
        <begin position="16"/>
        <end position="25"/>
    </location>
</feature>
<proteinExistence type="inferred from homology"/>
<evidence type="ECO:0000256" key="5">
    <source>
        <dbReference type="ARBA" id="ARBA00023273"/>
    </source>
</evidence>
<dbReference type="PANTHER" id="PTHR12968:SF2">
    <property type="entry name" value="B9 DOMAIN-CONTAINING PROTEIN 2"/>
    <property type="match status" value="1"/>
</dbReference>
<dbReference type="GO" id="GO:0036038">
    <property type="term" value="C:MKS complex"/>
    <property type="evidence" value="ECO:0007669"/>
    <property type="project" value="TreeGrafter"/>
</dbReference>
<keyword evidence="9" id="KW-1185">Reference proteome</keyword>
<dbReference type="WBParaSite" id="jg8224">
    <property type="protein sequence ID" value="jg8224"/>
    <property type="gene ID" value="jg8224"/>
</dbReference>
<evidence type="ECO:0000313" key="10">
    <source>
        <dbReference type="WBParaSite" id="jg8224"/>
    </source>
</evidence>
<dbReference type="PROSITE" id="PS51381">
    <property type="entry name" value="C2_B9"/>
    <property type="match status" value="1"/>
</dbReference>
<evidence type="ECO:0000256" key="3">
    <source>
        <dbReference type="ARBA" id="ARBA00022794"/>
    </source>
</evidence>
<dbReference type="InterPro" id="IPR010796">
    <property type="entry name" value="C2_B9-type_dom"/>
</dbReference>
<evidence type="ECO:0000256" key="8">
    <source>
        <dbReference type="SAM" id="MobiDB-lite"/>
    </source>
</evidence>
<feature type="region of interest" description="Disordered" evidence="8">
    <location>
        <begin position="78"/>
        <end position="101"/>
    </location>
</feature>
<feature type="compositionally biased region" description="Low complexity" evidence="8">
    <location>
        <begin position="85"/>
        <end position="95"/>
    </location>
</feature>
<evidence type="ECO:0000256" key="4">
    <source>
        <dbReference type="ARBA" id="ARBA00023212"/>
    </source>
</evidence>
<reference evidence="10" key="1">
    <citation type="submission" date="2022-11" db="UniProtKB">
        <authorList>
            <consortium name="WormBaseParasite"/>
        </authorList>
    </citation>
    <scope>IDENTIFICATION</scope>
</reference>
<dbReference type="Proteomes" id="UP000887574">
    <property type="component" value="Unplaced"/>
</dbReference>
<keyword evidence="4" id="KW-0206">Cytoskeleton</keyword>
<feature type="region of interest" description="Disordered" evidence="8">
    <location>
        <begin position="1"/>
        <end position="25"/>
    </location>
</feature>
<keyword evidence="2" id="KW-0963">Cytoplasm</keyword>
<keyword evidence="5" id="KW-0966">Cell projection</keyword>
<evidence type="ECO:0000256" key="6">
    <source>
        <dbReference type="ARBA" id="ARBA00038411"/>
    </source>
</evidence>
<evidence type="ECO:0000313" key="9">
    <source>
        <dbReference type="Proteomes" id="UP000887574"/>
    </source>
</evidence>
<evidence type="ECO:0000256" key="7">
    <source>
        <dbReference type="ARBA" id="ARBA00039272"/>
    </source>
</evidence>
<evidence type="ECO:0000256" key="2">
    <source>
        <dbReference type="ARBA" id="ARBA00022490"/>
    </source>
</evidence>
<dbReference type="PANTHER" id="PTHR12968">
    <property type="entry name" value="B9 DOMAIN-CONTAINING"/>
    <property type="match status" value="1"/>
</dbReference>
<comment type="similarity">
    <text evidence="6">Belongs to the B9D family.</text>
</comment>
<evidence type="ECO:0000256" key="1">
    <source>
        <dbReference type="ARBA" id="ARBA00004120"/>
    </source>
</evidence>
<organism evidence="9 10">
    <name type="scientific">Ditylenchus dipsaci</name>
    <dbReference type="NCBI Taxonomy" id="166011"/>
    <lineage>
        <taxon>Eukaryota</taxon>
        <taxon>Metazoa</taxon>
        <taxon>Ecdysozoa</taxon>
        <taxon>Nematoda</taxon>
        <taxon>Chromadorea</taxon>
        <taxon>Rhabditida</taxon>
        <taxon>Tylenchina</taxon>
        <taxon>Tylenchomorpha</taxon>
        <taxon>Sphaerularioidea</taxon>
        <taxon>Anguinidae</taxon>
        <taxon>Anguininae</taxon>
        <taxon>Ditylenchus</taxon>
    </lineage>
</organism>
<dbReference type="AlphaFoldDB" id="A0A915ERN0"/>
<keyword evidence="3" id="KW-0970">Cilium biogenesis/degradation</keyword>
<sequence length="332" mass="36932">MAERSAATQIALVAPTESTQQVNNHSPASELLVVASPAAAQPTPIAVGSKEPRAISQDNLSESSFVVIAEASWQLESSAVDEDSPSGSVSPSLSSQTGALEQEQERHYLKNLLKRRVRCSTADGGSQKTNKEEDKIQKVVGRTEMDGGKMPRRLKNFQMAEVHIFGQIESAESFPDNRLSCRWTLRLAGGWRLIEGDQEGQTQTDLSELDKAYFAHPIDIHLATRTIQGWPKILIEVWHYDQYARQEVYGYGTVFMPTSPGEHEIQCHCWRPKGGLKDELMQKFIGGGLQLRSLSVLDDPLQRMKLQTVAMGVVNLRLAVITRHFDRFGIMC</sequence>
<name>A0A915ERN0_9BILA</name>
<comment type="subcellular location">
    <subcellularLocation>
        <location evidence="1">Cytoplasm</location>
        <location evidence="1">Cytoskeleton</location>
        <location evidence="1">Cilium basal body</location>
    </subcellularLocation>
</comment>